<dbReference type="InterPro" id="IPR028098">
    <property type="entry name" value="Glyco_trans_4-like_N"/>
</dbReference>
<keyword evidence="5" id="KW-1185">Reference proteome</keyword>
<dbReference type="PANTHER" id="PTHR46401">
    <property type="entry name" value="GLYCOSYLTRANSFERASE WBBK-RELATED"/>
    <property type="match status" value="1"/>
</dbReference>
<feature type="domain" description="Glycosyltransferase subfamily 4-like N-terminal" evidence="3">
    <location>
        <begin position="17"/>
        <end position="214"/>
    </location>
</feature>
<proteinExistence type="predicted"/>
<dbReference type="GO" id="GO:0016757">
    <property type="term" value="F:glycosyltransferase activity"/>
    <property type="evidence" value="ECO:0007669"/>
    <property type="project" value="InterPro"/>
</dbReference>
<sequence>MKILHINAVSGIRSTGRICFEIIEHINENGHEGYIAYSDGIKSRGYKIGSKLDRKCHGLLSRISGKQGYFSLIQTYGLLKYIDDLEPDIIHLHNLHGNYINIKILLKYIANKDISTVITLHDCWFFTGKCFHFTVDKCYKWKEECNHCPRVHKDNPSWFFDRSKKMYHDKKYLLGQIKNLAIVGVSDWITEEAKQSFLKNAKIITRIYNWVDFDVFKPVNAKDLRRGMNLENKFIILGVASFWTKDKGLYEFLNLSKQLPKDMVIVLIGNLKENIEAYKNIIHIRETHQVMTMVKFYSMADVLLNLSMEEACGRVTIEALACGTPVIAMNSTSNPEQIGGFCGYVVEKNDIKDLYNKIMQVYKNTKEYYSRHCISYAKETFNKNKCLDEYMRLYNRLNGGQD</sequence>
<organism evidence="4 5">
    <name type="scientific">Herbinix luporum</name>
    <dbReference type="NCBI Taxonomy" id="1679721"/>
    <lineage>
        <taxon>Bacteria</taxon>
        <taxon>Bacillati</taxon>
        <taxon>Bacillota</taxon>
        <taxon>Clostridia</taxon>
        <taxon>Lachnospirales</taxon>
        <taxon>Lachnospiraceae</taxon>
        <taxon>Herbinix</taxon>
    </lineage>
</organism>
<evidence type="ECO:0000313" key="5">
    <source>
        <dbReference type="Proteomes" id="UP000196053"/>
    </source>
</evidence>
<evidence type="ECO:0000256" key="1">
    <source>
        <dbReference type="ARBA" id="ARBA00022679"/>
    </source>
</evidence>
<accession>A0A0K8J647</accession>
<protein>
    <recommendedName>
        <fullName evidence="6">Glycosyltransferase</fullName>
    </recommendedName>
</protein>
<evidence type="ECO:0000313" key="4">
    <source>
        <dbReference type="EMBL" id="CUH92839.1"/>
    </source>
</evidence>
<dbReference type="AlphaFoldDB" id="A0A0K8J647"/>
<gene>
    <name evidence="4" type="ORF">SD1D_1293</name>
</gene>
<evidence type="ECO:0008006" key="6">
    <source>
        <dbReference type="Google" id="ProtNLM"/>
    </source>
</evidence>
<dbReference type="PANTHER" id="PTHR46401:SF2">
    <property type="entry name" value="GLYCOSYLTRANSFERASE WBBK-RELATED"/>
    <property type="match status" value="1"/>
</dbReference>
<name>A0A0K8J647_9FIRM</name>
<dbReference type="InterPro" id="IPR001296">
    <property type="entry name" value="Glyco_trans_1"/>
</dbReference>
<dbReference type="KEGG" id="hsd:SD1D_1293"/>
<dbReference type="Pfam" id="PF00534">
    <property type="entry name" value="Glycos_transf_1"/>
    <property type="match status" value="1"/>
</dbReference>
<dbReference type="Gene3D" id="3.40.50.2000">
    <property type="entry name" value="Glycogen Phosphorylase B"/>
    <property type="match status" value="2"/>
</dbReference>
<evidence type="ECO:0000259" key="3">
    <source>
        <dbReference type="Pfam" id="PF13439"/>
    </source>
</evidence>
<dbReference type="EMBL" id="LN879430">
    <property type="protein sequence ID" value="CUH92839.1"/>
    <property type="molecule type" value="Genomic_DNA"/>
</dbReference>
<keyword evidence="1" id="KW-0808">Transferase</keyword>
<reference evidence="5" key="1">
    <citation type="submission" date="2015-09" db="EMBL/GenBank/DDBJ databases">
        <authorList>
            <person name="Wibberg D."/>
        </authorList>
    </citation>
    <scope>NUCLEOTIDE SEQUENCE [LARGE SCALE GENOMIC DNA]</scope>
    <source>
        <strain evidence="5">SD1D</strain>
    </source>
</reference>
<feature type="domain" description="Glycosyl transferase family 1" evidence="2">
    <location>
        <begin position="230"/>
        <end position="379"/>
    </location>
</feature>
<dbReference type="Proteomes" id="UP000196053">
    <property type="component" value="Chromosome I"/>
</dbReference>
<evidence type="ECO:0000259" key="2">
    <source>
        <dbReference type="Pfam" id="PF00534"/>
    </source>
</evidence>
<dbReference type="RefSeq" id="WP_058258174.1">
    <property type="nucleotide sequence ID" value="NZ_DUPS01000050.1"/>
</dbReference>
<dbReference type="Pfam" id="PF13439">
    <property type="entry name" value="Glyco_transf_4"/>
    <property type="match status" value="1"/>
</dbReference>
<dbReference type="SUPFAM" id="SSF53756">
    <property type="entry name" value="UDP-Glycosyltransferase/glycogen phosphorylase"/>
    <property type="match status" value="1"/>
</dbReference>